<sequence>MKNLFSLIACFLISMSLSAQSGEWIELFNGKNFDGWKISENPGSFSIEDGLLKVNGPRGHMFYEGAVGDHDFNNFELQVELKTMPQANSGIFIHTEFQEKGWPNIGHEIQVNQSHGDWRKTGSVYSFKDVKETFVKDDEWYTETIIVKGDQVTVLVNGKVINEYDESEDREGDLGTKKLDHGTIALQAHDPNSVVYYKSVKVKILPD</sequence>
<dbReference type="Gene3D" id="2.60.120.560">
    <property type="entry name" value="Exo-inulinase, domain 1"/>
    <property type="match status" value="1"/>
</dbReference>
<evidence type="ECO:0000256" key="1">
    <source>
        <dbReference type="SAM" id="SignalP"/>
    </source>
</evidence>
<dbReference type="RefSeq" id="WP_206585723.1">
    <property type="nucleotide sequence ID" value="NZ_JAFKCU010000001.1"/>
</dbReference>
<dbReference type="Proteomes" id="UP000664480">
    <property type="component" value="Unassembled WGS sequence"/>
</dbReference>
<dbReference type="InterPro" id="IPR010496">
    <property type="entry name" value="AL/BT2_dom"/>
</dbReference>
<gene>
    <name evidence="3" type="ORF">J0A69_06620</name>
</gene>
<evidence type="ECO:0000259" key="2">
    <source>
        <dbReference type="Pfam" id="PF06439"/>
    </source>
</evidence>
<keyword evidence="4" id="KW-1185">Reference proteome</keyword>
<evidence type="ECO:0000313" key="4">
    <source>
        <dbReference type="Proteomes" id="UP000664480"/>
    </source>
</evidence>
<feature type="chain" id="PRO_5047526216" evidence="1">
    <location>
        <begin position="22"/>
        <end position="207"/>
    </location>
</feature>
<reference evidence="3 4" key="1">
    <citation type="submission" date="2021-03" db="EMBL/GenBank/DDBJ databases">
        <title>novel species isolated from a fishpond in China.</title>
        <authorList>
            <person name="Lu H."/>
            <person name="Cai Z."/>
        </authorList>
    </citation>
    <scope>NUCLEOTIDE SEQUENCE [LARGE SCALE GENOMIC DNA]</scope>
    <source>
        <strain evidence="3 4">YJ13C</strain>
    </source>
</reference>
<protein>
    <submittedName>
        <fullName evidence="3">DUF1080 domain-containing protein</fullName>
    </submittedName>
</protein>
<name>A0ABS3CDC2_9BACT</name>
<comment type="caution">
    <text evidence="3">The sequence shown here is derived from an EMBL/GenBank/DDBJ whole genome shotgun (WGS) entry which is preliminary data.</text>
</comment>
<feature type="domain" description="3-keto-alpha-glucoside-1,2-lyase/3-keto-2-hydroxy-glucal hydratase" evidence="2">
    <location>
        <begin position="23"/>
        <end position="203"/>
    </location>
</feature>
<feature type="signal peptide" evidence="1">
    <location>
        <begin position="1"/>
        <end position="21"/>
    </location>
</feature>
<evidence type="ECO:0000313" key="3">
    <source>
        <dbReference type="EMBL" id="MBN7815092.1"/>
    </source>
</evidence>
<proteinExistence type="predicted"/>
<accession>A0ABS3CDC2</accession>
<organism evidence="3 4">
    <name type="scientific">Algoriphagus pacificus</name>
    <dbReference type="NCBI Taxonomy" id="2811234"/>
    <lineage>
        <taxon>Bacteria</taxon>
        <taxon>Pseudomonadati</taxon>
        <taxon>Bacteroidota</taxon>
        <taxon>Cytophagia</taxon>
        <taxon>Cytophagales</taxon>
        <taxon>Cyclobacteriaceae</taxon>
        <taxon>Algoriphagus</taxon>
    </lineage>
</organism>
<dbReference type="EMBL" id="JAFKCU010000001">
    <property type="protein sequence ID" value="MBN7815092.1"/>
    <property type="molecule type" value="Genomic_DNA"/>
</dbReference>
<keyword evidence="1" id="KW-0732">Signal</keyword>
<dbReference type="Pfam" id="PF06439">
    <property type="entry name" value="3keto-disac_hyd"/>
    <property type="match status" value="1"/>
</dbReference>